<proteinExistence type="predicted"/>
<dbReference type="AlphaFoldDB" id="A0A8J5HAZ1"/>
<keyword evidence="6 7" id="KW-0472">Membrane</keyword>
<keyword evidence="3" id="KW-0808">Transferase</keyword>
<dbReference type="Pfam" id="PF03552">
    <property type="entry name" value="Cellulose_synt"/>
    <property type="match status" value="1"/>
</dbReference>
<evidence type="ECO:0000313" key="8">
    <source>
        <dbReference type="EMBL" id="KAG6523054.1"/>
    </source>
</evidence>
<evidence type="ECO:0000256" key="2">
    <source>
        <dbReference type="ARBA" id="ARBA00022676"/>
    </source>
</evidence>
<evidence type="ECO:0000256" key="7">
    <source>
        <dbReference type="SAM" id="Phobius"/>
    </source>
</evidence>
<evidence type="ECO:0000256" key="3">
    <source>
        <dbReference type="ARBA" id="ARBA00022679"/>
    </source>
</evidence>
<comment type="subcellular location">
    <subcellularLocation>
        <location evidence="1">Endomembrane system</location>
    </subcellularLocation>
</comment>
<evidence type="ECO:0000256" key="4">
    <source>
        <dbReference type="ARBA" id="ARBA00022692"/>
    </source>
</evidence>
<dbReference type="EMBL" id="JACMSC010000005">
    <property type="protein sequence ID" value="KAG6523054.1"/>
    <property type="molecule type" value="Genomic_DNA"/>
</dbReference>
<protein>
    <submittedName>
        <fullName evidence="8">Uncharacterized protein</fullName>
    </submittedName>
</protein>
<dbReference type="InterPro" id="IPR005150">
    <property type="entry name" value="Cellulose_synth"/>
</dbReference>
<dbReference type="GO" id="GO:0016020">
    <property type="term" value="C:membrane"/>
    <property type="evidence" value="ECO:0007669"/>
    <property type="project" value="InterPro"/>
</dbReference>
<evidence type="ECO:0000313" key="9">
    <source>
        <dbReference type="Proteomes" id="UP000734854"/>
    </source>
</evidence>
<accession>A0A8J5HAZ1</accession>
<keyword evidence="5 7" id="KW-1133">Transmembrane helix</keyword>
<keyword evidence="4 7" id="KW-0812">Transmembrane</keyword>
<reference evidence="8 9" key="1">
    <citation type="submission" date="2020-08" db="EMBL/GenBank/DDBJ databases">
        <title>Plant Genome Project.</title>
        <authorList>
            <person name="Zhang R.-G."/>
        </authorList>
    </citation>
    <scope>NUCLEOTIDE SEQUENCE [LARGE SCALE GENOMIC DNA]</scope>
    <source>
        <tissue evidence="8">Rhizome</tissue>
    </source>
</reference>
<dbReference type="PANTHER" id="PTHR38525">
    <property type="entry name" value="OS03G0824500 PROTEIN"/>
    <property type="match status" value="1"/>
</dbReference>
<gene>
    <name evidence="8" type="ORF">ZIOFF_020213</name>
</gene>
<dbReference type="GO" id="GO:0016760">
    <property type="term" value="F:cellulose synthase (UDP-forming) activity"/>
    <property type="evidence" value="ECO:0007669"/>
    <property type="project" value="InterPro"/>
</dbReference>
<keyword evidence="2" id="KW-0328">Glycosyltransferase</keyword>
<sequence length="150" mass="16608">MKLRVSSEISNGAIILNVYGTRTILISESVKDALCFFMGEKKGHEFHSYNSPRNFNNITKNDVCANFLQLMKEADFHGLDGHVLGGDLYLRRPREGGREMASAGDIVFKGLTAALGATTLYLAATFSINLYRGISWHTAQSVSLLLFLFI</sequence>
<evidence type="ECO:0000256" key="5">
    <source>
        <dbReference type="ARBA" id="ARBA00022989"/>
    </source>
</evidence>
<evidence type="ECO:0000256" key="1">
    <source>
        <dbReference type="ARBA" id="ARBA00004308"/>
    </source>
</evidence>
<dbReference type="Proteomes" id="UP000734854">
    <property type="component" value="Unassembled WGS sequence"/>
</dbReference>
<keyword evidence="9" id="KW-1185">Reference proteome</keyword>
<comment type="caution">
    <text evidence="8">The sequence shown here is derived from an EMBL/GenBank/DDBJ whole genome shotgun (WGS) entry which is preliminary data.</text>
</comment>
<name>A0A8J5HAZ1_ZINOF</name>
<organism evidence="8 9">
    <name type="scientific">Zingiber officinale</name>
    <name type="common">Ginger</name>
    <name type="synonym">Amomum zingiber</name>
    <dbReference type="NCBI Taxonomy" id="94328"/>
    <lineage>
        <taxon>Eukaryota</taxon>
        <taxon>Viridiplantae</taxon>
        <taxon>Streptophyta</taxon>
        <taxon>Embryophyta</taxon>
        <taxon>Tracheophyta</taxon>
        <taxon>Spermatophyta</taxon>
        <taxon>Magnoliopsida</taxon>
        <taxon>Liliopsida</taxon>
        <taxon>Zingiberales</taxon>
        <taxon>Zingiberaceae</taxon>
        <taxon>Zingiber</taxon>
    </lineage>
</organism>
<dbReference type="GO" id="GO:0012505">
    <property type="term" value="C:endomembrane system"/>
    <property type="evidence" value="ECO:0007669"/>
    <property type="project" value="UniProtKB-SubCell"/>
</dbReference>
<feature type="transmembrane region" description="Helical" evidence="7">
    <location>
        <begin position="106"/>
        <end position="124"/>
    </location>
</feature>
<dbReference type="GO" id="GO:0030244">
    <property type="term" value="P:cellulose biosynthetic process"/>
    <property type="evidence" value="ECO:0007669"/>
    <property type="project" value="InterPro"/>
</dbReference>
<evidence type="ECO:0000256" key="6">
    <source>
        <dbReference type="ARBA" id="ARBA00023136"/>
    </source>
</evidence>
<dbReference type="PANTHER" id="PTHR38525:SF1">
    <property type="entry name" value="OS03G0824500 PROTEIN"/>
    <property type="match status" value="1"/>
</dbReference>